<sequence>MFFSIFFLIFLFFFPISLFIFSLLFFLPPFTAVGAPIGHHQNTPLHHLSSNRRLVFQEFDPNLMKQRPNLRSLSFSDLPFILSDHHGSPVCGTSCRGSPYHRGIVEQRSRVPNPNSNREVWDVEWR</sequence>
<name>A0A5D2MQR7_GOSTO</name>
<organism evidence="1 2">
    <name type="scientific">Gossypium tomentosum</name>
    <name type="common">Hawaiian cotton</name>
    <name type="synonym">Gossypium sandvicense</name>
    <dbReference type="NCBI Taxonomy" id="34277"/>
    <lineage>
        <taxon>Eukaryota</taxon>
        <taxon>Viridiplantae</taxon>
        <taxon>Streptophyta</taxon>
        <taxon>Embryophyta</taxon>
        <taxon>Tracheophyta</taxon>
        <taxon>Spermatophyta</taxon>
        <taxon>Magnoliopsida</taxon>
        <taxon>eudicotyledons</taxon>
        <taxon>Gunneridae</taxon>
        <taxon>Pentapetalae</taxon>
        <taxon>rosids</taxon>
        <taxon>malvids</taxon>
        <taxon>Malvales</taxon>
        <taxon>Malvaceae</taxon>
        <taxon>Malvoideae</taxon>
        <taxon>Gossypium</taxon>
    </lineage>
</organism>
<dbReference type="EMBL" id="CM017621">
    <property type="protein sequence ID" value="TYH93871.1"/>
    <property type="molecule type" value="Genomic_DNA"/>
</dbReference>
<proteinExistence type="predicted"/>
<accession>A0A5D2MQR7</accession>
<protein>
    <submittedName>
        <fullName evidence="1">Uncharacterized protein</fullName>
    </submittedName>
</protein>
<dbReference type="AlphaFoldDB" id="A0A5D2MQR7"/>
<reference evidence="1 2" key="1">
    <citation type="submission" date="2019-07" db="EMBL/GenBank/DDBJ databases">
        <title>WGS assembly of Gossypium tomentosum.</title>
        <authorList>
            <person name="Chen Z.J."/>
            <person name="Sreedasyam A."/>
            <person name="Ando A."/>
            <person name="Song Q."/>
            <person name="De L."/>
            <person name="Hulse-Kemp A."/>
            <person name="Ding M."/>
            <person name="Ye W."/>
            <person name="Kirkbride R."/>
            <person name="Jenkins J."/>
            <person name="Plott C."/>
            <person name="Lovell J."/>
            <person name="Lin Y.-M."/>
            <person name="Vaughn R."/>
            <person name="Liu B."/>
            <person name="Li W."/>
            <person name="Simpson S."/>
            <person name="Scheffler B."/>
            <person name="Saski C."/>
            <person name="Grover C."/>
            <person name="Hu G."/>
            <person name="Conover J."/>
            <person name="Carlson J."/>
            <person name="Shu S."/>
            <person name="Boston L."/>
            <person name="Williams M."/>
            <person name="Peterson D."/>
            <person name="Mcgee K."/>
            <person name="Jones D."/>
            <person name="Wendel J."/>
            <person name="Stelly D."/>
            <person name="Grimwood J."/>
            <person name="Schmutz J."/>
        </authorList>
    </citation>
    <scope>NUCLEOTIDE SEQUENCE [LARGE SCALE GENOMIC DNA]</scope>
    <source>
        <strain evidence="1">7179.01</strain>
    </source>
</reference>
<evidence type="ECO:0000313" key="1">
    <source>
        <dbReference type="EMBL" id="TYH93871.1"/>
    </source>
</evidence>
<dbReference type="Proteomes" id="UP000322667">
    <property type="component" value="Chromosome A12"/>
</dbReference>
<keyword evidence="2" id="KW-1185">Reference proteome</keyword>
<gene>
    <name evidence="1" type="ORF">ES332_A12G002600v1</name>
</gene>
<evidence type="ECO:0000313" key="2">
    <source>
        <dbReference type="Proteomes" id="UP000322667"/>
    </source>
</evidence>